<dbReference type="NCBIfam" id="TIGR00421">
    <property type="entry name" value="ubiX_pad"/>
    <property type="match status" value="1"/>
</dbReference>
<feature type="binding site" evidence="5">
    <location>
        <begin position="10"/>
        <end position="12"/>
    </location>
    <ligand>
        <name>FMN</name>
        <dbReference type="ChEBI" id="CHEBI:58210"/>
    </ligand>
</feature>
<dbReference type="Proteomes" id="UP001244563">
    <property type="component" value="Unassembled WGS sequence"/>
</dbReference>
<comment type="caution">
    <text evidence="7">The sequence shown here is derived from an EMBL/GenBank/DDBJ whole genome shotgun (WGS) entry which is preliminary data.</text>
</comment>
<organism evidence="7 8">
    <name type="scientific">Paenarthrobacter nicotinovorans</name>
    <name type="common">Arthrobacter nicotinovorans</name>
    <dbReference type="NCBI Taxonomy" id="29320"/>
    <lineage>
        <taxon>Bacteria</taxon>
        <taxon>Bacillati</taxon>
        <taxon>Actinomycetota</taxon>
        <taxon>Actinomycetes</taxon>
        <taxon>Micrococcales</taxon>
        <taxon>Micrococcaceae</taxon>
        <taxon>Paenarthrobacter</taxon>
    </lineage>
</organism>
<dbReference type="PANTHER" id="PTHR43374">
    <property type="entry name" value="FLAVIN PRENYLTRANSFERASE"/>
    <property type="match status" value="1"/>
</dbReference>
<dbReference type="RefSeq" id="WP_064723617.1">
    <property type="nucleotide sequence ID" value="NZ_BDDW01000023.1"/>
</dbReference>
<comment type="catalytic activity">
    <reaction evidence="5">
        <text>dimethylallyl phosphate + FMNH2 = prenylated FMNH2 + phosphate</text>
        <dbReference type="Rhea" id="RHEA:37743"/>
        <dbReference type="ChEBI" id="CHEBI:43474"/>
        <dbReference type="ChEBI" id="CHEBI:57618"/>
        <dbReference type="ChEBI" id="CHEBI:87467"/>
        <dbReference type="ChEBI" id="CHEBI:88052"/>
        <dbReference type="EC" id="2.5.1.129"/>
    </reaction>
</comment>
<accession>A0ABT9TMX0</accession>
<gene>
    <name evidence="5" type="primary">ubiX</name>
    <name evidence="7" type="ORF">J2T10_002678</name>
</gene>
<keyword evidence="4 5" id="KW-0808">Transferase</keyword>
<evidence type="ECO:0000256" key="1">
    <source>
        <dbReference type="ARBA" id="ARBA00022602"/>
    </source>
</evidence>
<feature type="domain" description="Flavoprotein" evidence="6">
    <location>
        <begin position="2"/>
        <end position="173"/>
    </location>
</feature>
<evidence type="ECO:0000313" key="7">
    <source>
        <dbReference type="EMBL" id="MDQ0103021.1"/>
    </source>
</evidence>
<protein>
    <recommendedName>
        <fullName evidence="5">Flavin prenyltransferase UbiX</fullName>
        <ecNumber evidence="5">2.5.1.129</ecNumber>
    </recommendedName>
</protein>
<reference evidence="7 8" key="1">
    <citation type="submission" date="2023-07" db="EMBL/GenBank/DDBJ databases">
        <title>Sorghum-associated microbial communities from plants grown in Nebraska, USA.</title>
        <authorList>
            <person name="Schachtman D."/>
        </authorList>
    </citation>
    <scope>NUCLEOTIDE SEQUENCE [LARGE SCALE GENOMIC DNA]</scope>
    <source>
        <strain evidence="7 8">CC523</strain>
    </source>
</reference>
<dbReference type="HAMAP" id="MF_01984">
    <property type="entry name" value="ubiX_pad"/>
    <property type="match status" value="1"/>
</dbReference>
<feature type="binding site" evidence="5">
    <location>
        <position position="169"/>
    </location>
    <ligand>
        <name>dimethylallyl phosphate</name>
        <dbReference type="ChEBI" id="CHEBI:88052"/>
    </ligand>
</feature>
<feature type="binding site" evidence="5">
    <location>
        <position position="37"/>
    </location>
    <ligand>
        <name>FMN</name>
        <dbReference type="ChEBI" id="CHEBI:58210"/>
    </ligand>
</feature>
<keyword evidence="3 5" id="KW-0288">FMN</keyword>
<dbReference type="GO" id="GO:0008694">
    <property type="term" value="F:4-hydroxy-3-polyprenylbenzoate decarboxylase activity"/>
    <property type="evidence" value="ECO:0007669"/>
    <property type="project" value="UniProtKB-EC"/>
</dbReference>
<dbReference type="PANTHER" id="PTHR43374:SF1">
    <property type="entry name" value="FLAVIN PRENYLTRANSFERASE PAD1, MITOCHONDRIAL"/>
    <property type="match status" value="1"/>
</dbReference>
<keyword evidence="2 5" id="KW-0285">Flavoprotein</keyword>
<dbReference type="Pfam" id="PF02441">
    <property type="entry name" value="Flavoprotein"/>
    <property type="match status" value="1"/>
</dbReference>
<feature type="binding site" evidence="5">
    <location>
        <position position="123"/>
    </location>
    <ligand>
        <name>FMN</name>
        <dbReference type="ChEBI" id="CHEBI:58210"/>
    </ligand>
</feature>
<dbReference type="InterPro" id="IPR036551">
    <property type="entry name" value="Flavin_trans-like"/>
</dbReference>
<dbReference type="InterPro" id="IPR003382">
    <property type="entry name" value="Flavoprotein"/>
</dbReference>
<evidence type="ECO:0000256" key="3">
    <source>
        <dbReference type="ARBA" id="ARBA00022643"/>
    </source>
</evidence>
<keyword evidence="8" id="KW-1185">Reference proteome</keyword>
<comment type="function">
    <text evidence="5">Flavin prenyltransferase that catalyzes the synthesis of the prenylated FMN cofactor (prenyl-FMN) for 4-hydroxy-3-polyprenylbenzoic acid decarboxylase UbiD. The prenyltransferase is metal-independent and links a dimethylallyl moiety from dimethylallyl monophosphate (DMAP) to the flavin N5 and C6 atoms of FMN.</text>
</comment>
<dbReference type="Gene3D" id="3.40.50.1950">
    <property type="entry name" value="Flavin prenyltransferase-like"/>
    <property type="match status" value="1"/>
</dbReference>
<keyword evidence="7" id="KW-0456">Lyase</keyword>
<dbReference type="SUPFAM" id="SSF52507">
    <property type="entry name" value="Homo-oligomeric flavin-containing Cys decarboxylases, HFCD"/>
    <property type="match status" value="1"/>
</dbReference>
<evidence type="ECO:0000313" key="8">
    <source>
        <dbReference type="Proteomes" id="UP001244563"/>
    </source>
</evidence>
<evidence type="ECO:0000259" key="6">
    <source>
        <dbReference type="Pfam" id="PF02441"/>
    </source>
</evidence>
<evidence type="ECO:0000256" key="5">
    <source>
        <dbReference type="HAMAP-Rule" id="MF_01984"/>
    </source>
</evidence>
<dbReference type="InterPro" id="IPR004507">
    <property type="entry name" value="UbiX-like"/>
</dbReference>
<comment type="similarity">
    <text evidence="5">Belongs to the UbiX/PAD1 family.</text>
</comment>
<name>A0ABT9TMX0_PAENI</name>
<dbReference type="EC" id="2.5.1.129" evidence="5"/>
<evidence type="ECO:0000256" key="4">
    <source>
        <dbReference type="ARBA" id="ARBA00022679"/>
    </source>
</evidence>
<dbReference type="NCBIfam" id="NF004685">
    <property type="entry name" value="PRK06029.1"/>
    <property type="match status" value="1"/>
</dbReference>
<sequence>MKKIVIGISGSTGVILGVRALQMLRAVPGVETHLVLSRAGALNLQLETDYTAQDVRALADVVHSFSDIGAPIASGSFRADAMIVVPCSMKTLSGIAHSYADNLLVRAADVMLKERRTLVLAVRETPLHLGHLRLLTQAAELGAVIFPPVPAFYHRPESLEDVIDQSVGRMLDQIGIEVPALPRWPGTAAAAAAASRHVLGQSSRDANESLGAGLVDTVSNGRGPVS</sequence>
<evidence type="ECO:0000256" key="2">
    <source>
        <dbReference type="ARBA" id="ARBA00022630"/>
    </source>
</evidence>
<keyword evidence="1 5" id="KW-0637">Prenyltransferase</keyword>
<feature type="binding site" evidence="5">
    <location>
        <position position="153"/>
    </location>
    <ligand>
        <name>dimethylallyl phosphate</name>
        <dbReference type="ChEBI" id="CHEBI:88052"/>
    </ligand>
</feature>
<dbReference type="EMBL" id="JAUSSW010000007">
    <property type="protein sequence ID" value="MDQ0103021.1"/>
    <property type="molecule type" value="Genomic_DNA"/>
</dbReference>
<feature type="binding site" evidence="5">
    <location>
        <begin position="88"/>
        <end position="91"/>
    </location>
    <ligand>
        <name>FMN</name>
        <dbReference type="ChEBI" id="CHEBI:58210"/>
    </ligand>
</feature>
<proteinExistence type="inferred from homology"/>
<comment type="caution">
    <text evidence="5">Lacks conserved residue(s) required for the propagation of feature annotation.</text>
</comment>